<dbReference type="SMART" id="SM00563">
    <property type="entry name" value="PlsC"/>
    <property type="match status" value="1"/>
</dbReference>
<dbReference type="InterPro" id="IPR002123">
    <property type="entry name" value="Plipid/glycerol_acylTrfase"/>
</dbReference>
<dbReference type="SUPFAM" id="SSF69593">
    <property type="entry name" value="Glycerol-3-phosphate (1)-acyltransferase"/>
    <property type="match status" value="1"/>
</dbReference>
<keyword evidence="2" id="KW-0808">Transferase</keyword>
<evidence type="ECO:0000313" key="3">
    <source>
        <dbReference type="Proteomes" id="UP001595751"/>
    </source>
</evidence>
<dbReference type="PANTHER" id="PTHR22753">
    <property type="entry name" value="TRANSMEMBRANE PROTEIN 68"/>
    <property type="match status" value="1"/>
</dbReference>
<dbReference type="CDD" id="cd07987">
    <property type="entry name" value="LPLAT_MGAT-like"/>
    <property type="match status" value="1"/>
</dbReference>
<dbReference type="PANTHER" id="PTHR22753:SF14">
    <property type="entry name" value="MONOACYLGLYCEROL_DIACYLGLYCEROL O-ACYLTRANSFERASE"/>
    <property type="match status" value="1"/>
</dbReference>
<name>A0ABV7ZQ12_9CORY</name>
<accession>A0ABV7ZQ12</accession>
<keyword evidence="3" id="KW-1185">Reference proteome</keyword>
<comment type="caution">
    <text evidence="2">The sequence shown here is derived from an EMBL/GenBank/DDBJ whole genome shotgun (WGS) entry which is preliminary data.</text>
</comment>
<organism evidence="2 3">
    <name type="scientific">Corynebacterium hansenii</name>
    <dbReference type="NCBI Taxonomy" id="394964"/>
    <lineage>
        <taxon>Bacteria</taxon>
        <taxon>Bacillati</taxon>
        <taxon>Actinomycetota</taxon>
        <taxon>Actinomycetes</taxon>
        <taxon>Mycobacteriales</taxon>
        <taxon>Corynebacteriaceae</taxon>
        <taxon>Corynebacterium</taxon>
    </lineage>
</organism>
<feature type="domain" description="Phospholipid/glycerol acyltransferase" evidence="1">
    <location>
        <begin position="42"/>
        <end position="159"/>
    </location>
</feature>
<sequence>MIPEPDLEFVEDTWFPALTPLHDHWFRVELHGGERIPADGPTMIVANHSGNLPVDALMAQLSLHRASGRLMRLLAGDVAFSLPIVSELATMVGAVRASRDAAGDLLRAGEMVGVFPEGYRGLGKPYTERYQLQAFGRGGFAATALRHGATIVPVAITGAEEIYPQLGAVFRGSALLGAEGMKTSNIGRAEGAAPVDEALESLVLGVADVLAEGASTPLKDLPAWLVGAEGAAERKVLLELVRDVVLSVARGLGIPYIPTTPFFPWLGVAGAVPLPSKWRIDVLDPIDPRDWAEGYRGGFMEDPAPGAGGGVPGPVALHDDPVSVLGLSGEVKGRIQSTLLKNLRDRRSAFY</sequence>
<gene>
    <name evidence="2" type="ORF">ACFORJ_03535</name>
</gene>
<protein>
    <submittedName>
        <fullName evidence="2">Lysophospholipid acyltransferase family protein</fullName>
    </submittedName>
</protein>
<dbReference type="Pfam" id="PF01553">
    <property type="entry name" value="Acyltransferase"/>
    <property type="match status" value="1"/>
</dbReference>
<dbReference type="EMBL" id="JBHRZN010000001">
    <property type="protein sequence ID" value="MFC3849240.1"/>
    <property type="molecule type" value="Genomic_DNA"/>
</dbReference>
<evidence type="ECO:0000313" key="2">
    <source>
        <dbReference type="EMBL" id="MFC3849240.1"/>
    </source>
</evidence>
<keyword evidence="2" id="KW-0012">Acyltransferase</keyword>
<evidence type="ECO:0000259" key="1">
    <source>
        <dbReference type="SMART" id="SM00563"/>
    </source>
</evidence>
<reference evidence="3" key="1">
    <citation type="journal article" date="2019" name="Int. J. Syst. Evol. Microbiol.">
        <title>The Global Catalogue of Microorganisms (GCM) 10K type strain sequencing project: providing services to taxonomists for standard genome sequencing and annotation.</title>
        <authorList>
            <consortium name="The Broad Institute Genomics Platform"/>
            <consortium name="The Broad Institute Genome Sequencing Center for Infectious Disease"/>
            <person name="Wu L."/>
            <person name="Ma J."/>
        </authorList>
    </citation>
    <scope>NUCLEOTIDE SEQUENCE [LARGE SCALE GENOMIC DNA]</scope>
    <source>
        <strain evidence="3">CCUG 53252</strain>
    </source>
</reference>
<dbReference type="GO" id="GO:0016746">
    <property type="term" value="F:acyltransferase activity"/>
    <property type="evidence" value="ECO:0007669"/>
    <property type="project" value="UniProtKB-KW"/>
</dbReference>
<proteinExistence type="predicted"/>
<dbReference type="RefSeq" id="WP_290291066.1">
    <property type="nucleotide sequence ID" value="NZ_CP047211.1"/>
</dbReference>
<dbReference type="Proteomes" id="UP001595751">
    <property type="component" value="Unassembled WGS sequence"/>
</dbReference>